<evidence type="ECO:0000256" key="4">
    <source>
        <dbReference type="ARBA" id="ARBA00023139"/>
    </source>
</evidence>
<keyword evidence="11" id="KW-1185">Reference proteome</keyword>
<evidence type="ECO:0000313" key="9">
    <source>
        <dbReference type="EMBL" id="BCV46849.1"/>
    </source>
</evidence>
<comment type="subcellular location">
    <subcellularLocation>
        <location evidence="1">Cell outer membrane</location>
        <topology evidence="1">Lipid-anchor</topology>
    </subcellularLocation>
</comment>
<protein>
    <submittedName>
        <fullName evidence="10">Predicted small periplasmic lipoprotein</fullName>
    </submittedName>
</protein>
<evidence type="ECO:0000256" key="1">
    <source>
        <dbReference type="ARBA" id="ARBA00004459"/>
    </source>
</evidence>
<dbReference type="AlphaFoldDB" id="A0A379ZXB5"/>
<feature type="signal peptide" evidence="8">
    <location>
        <begin position="1"/>
        <end position="26"/>
    </location>
</feature>
<keyword evidence="4" id="KW-0564">Palmitate</keyword>
<keyword evidence="2 8" id="KW-0732">Signal</keyword>
<organism evidence="10 11">
    <name type="scientific">Shewanella algae</name>
    <dbReference type="NCBI Taxonomy" id="38313"/>
    <lineage>
        <taxon>Bacteria</taxon>
        <taxon>Pseudomonadati</taxon>
        <taxon>Pseudomonadota</taxon>
        <taxon>Gammaproteobacteria</taxon>
        <taxon>Alteromonadales</taxon>
        <taxon>Shewanellaceae</taxon>
        <taxon>Shewanella</taxon>
    </lineage>
</organism>
<feature type="chain" id="PRO_5016987155" evidence="8">
    <location>
        <begin position="27"/>
        <end position="53"/>
    </location>
</feature>
<evidence type="ECO:0000256" key="7">
    <source>
        <dbReference type="SAM" id="MobiDB-lite"/>
    </source>
</evidence>
<dbReference type="EMBL" id="AP024613">
    <property type="protein sequence ID" value="BCV46849.1"/>
    <property type="molecule type" value="Genomic_DNA"/>
</dbReference>
<dbReference type="NCBIfam" id="NF047847">
    <property type="entry name" value="SS_mature_LptM"/>
    <property type="match status" value="1"/>
</dbReference>
<proteinExistence type="predicted"/>
<evidence type="ECO:0000256" key="3">
    <source>
        <dbReference type="ARBA" id="ARBA00023136"/>
    </source>
</evidence>
<sequence length="53" mass="5883">MLSKMRLFLSLMLASLLLLGCGQKGALYKSPDLPDNQSQAEQTEQPQQSTEEN</sequence>
<name>A0A379ZXB5_9GAMM</name>
<gene>
    <name evidence="10" type="ORF">NCTC10738_02098</name>
    <name evidence="9" type="ORF">TUM17379_38670</name>
</gene>
<reference evidence="9" key="2">
    <citation type="submission" date="2021-05" db="EMBL/GenBank/DDBJ databases">
        <title>Molecular characterization for Shewanella algae harboring chromosomal blaOXA-55-like strains isolated from clinical and environment sample.</title>
        <authorList>
            <person name="Ohama Y."/>
            <person name="Aoki K."/>
            <person name="Harada S."/>
            <person name="Moriya K."/>
            <person name="Ishii Y."/>
            <person name="Tateda K."/>
        </authorList>
    </citation>
    <scope>NUCLEOTIDE SEQUENCE</scope>
    <source>
        <strain evidence="9">TUM17379</strain>
    </source>
</reference>
<reference evidence="10 11" key="1">
    <citation type="submission" date="2018-06" db="EMBL/GenBank/DDBJ databases">
        <authorList>
            <consortium name="Pathogen Informatics"/>
            <person name="Doyle S."/>
        </authorList>
    </citation>
    <scope>NUCLEOTIDE SEQUENCE [LARGE SCALE GENOMIC DNA]</scope>
    <source>
        <strain evidence="10 11">NCTC10738</strain>
    </source>
</reference>
<dbReference type="Proteomes" id="UP000254069">
    <property type="component" value="Unassembled WGS sequence"/>
</dbReference>
<feature type="region of interest" description="Disordered" evidence="7">
    <location>
        <begin position="28"/>
        <end position="53"/>
    </location>
</feature>
<evidence type="ECO:0000313" key="11">
    <source>
        <dbReference type="Proteomes" id="UP000254069"/>
    </source>
</evidence>
<evidence type="ECO:0000313" key="10">
    <source>
        <dbReference type="EMBL" id="SUI69710.1"/>
    </source>
</evidence>
<dbReference type="InterPro" id="IPR032831">
    <property type="entry name" value="LptM_cons"/>
</dbReference>
<keyword evidence="6 10" id="KW-0449">Lipoprotein</keyword>
<evidence type="ECO:0000256" key="2">
    <source>
        <dbReference type="ARBA" id="ARBA00022729"/>
    </source>
</evidence>
<keyword evidence="5" id="KW-0998">Cell outer membrane</keyword>
<evidence type="ECO:0000256" key="6">
    <source>
        <dbReference type="ARBA" id="ARBA00023288"/>
    </source>
</evidence>
<evidence type="ECO:0000256" key="8">
    <source>
        <dbReference type="SAM" id="SignalP"/>
    </source>
</evidence>
<dbReference type="PROSITE" id="PS51257">
    <property type="entry name" value="PROKAR_LIPOPROTEIN"/>
    <property type="match status" value="1"/>
</dbReference>
<feature type="compositionally biased region" description="Low complexity" evidence="7">
    <location>
        <begin position="37"/>
        <end position="53"/>
    </location>
</feature>
<dbReference type="EMBL" id="UGYO01000001">
    <property type="protein sequence ID" value="SUI69710.1"/>
    <property type="molecule type" value="Genomic_DNA"/>
</dbReference>
<accession>A0A379ZXB5</accession>
<evidence type="ECO:0000256" key="5">
    <source>
        <dbReference type="ARBA" id="ARBA00023237"/>
    </source>
</evidence>
<keyword evidence="3" id="KW-0472">Membrane</keyword>
<dbReference type="Proteomes" id="UP000825078">
    <property type="component" value="Chromosome"/>
</dbReference>